<feature type="transmembrane region" description="Helical" evidence="1">
    <location>
        <begin position="795"/>
        <end position="819"/>
    </location>
</feature>
<dbReference type="EMBL" id="JAHHHV010000024">
    <property type="protein sequence ID" value="MBW4464904.1"/>
    <property type="molecule type" value="Genomic_DNA"/>
</dbReference>
<keyword evidence="1" id="KW-1133">Transmembrane helix</keyword>
<protein>
    <submittedName>
        <fullName evidence="2">Uncharacterized protein</fullName>
    </submittedName>
</protein>
<evidence type="ECO:0000313" key="3">
    <source>
        <dbReference type="Proteomes" id="UP000707356"/>
    </source>
</evidence>
<keyword evidence="1" id="KW-0812">Transmembrane</keyword>
<name>A0A951PA38_9CYAN</name>
<sequence length="887" mass="95999">MSTAIPTKLNKTVHKIRMYNHDSELIRPVEIADRIYNVCASSKDQPGLNIGHGVKSIRFYQGNLLIDDIHVVLPRFGKNFVSWRQLTKSHYTSGYLYFMSGGVTLSGMITIGTTKADAVTYSVIASFFPLVDLPLDHEPSAALLTGSQPRKFNTWVTKQPYPVTVELSKLPDSAWQPGYTFSLGYDTTQHQQIVYNGDPDNGGTDLSTVSFYQPSPLPNTVQLVINDSDNTEFDCTDTYTGAVGVIQASITITMLSTSTFTGTITSCCPADPNNPTPPEGEVYFWKGTTASQLAAPAKPTLLTTADILEDTSLNADTLATLMVISQDDKQNVQNMAQNLLVENMKWAISQNSDEVGWLTTFYGENPPVLSDNRKALINQSLSWYQTSYAKAQLSWQAANYSGESKPATQFSDDQTLKLKYYLMTGIAKESDFNLQQQGIYNEAYILSVPKIQPYLNDNVPDENGKTGGEKWAQALYDDVYTPNLPIWISAYRSAGTPDANQLNAACELLMVLQPTGVIAQQFYNDVVVAVLGSQSVKTDIQTVDNTAPWLTDWLQVFLATAASNPAIIPDEWKLATEQANDLVQNSANGAADVALSMANILSNAPGSSVWTVCQAAEDSWANQYPKWSIAGKLIFVAAFSFGIQQIVGAYSNWKNLGSAEKGKTVIATVGFAAQLMQTFPEILTMLKAGGSQLKQLVQKLINWVSSKLGGDVIFEIGESVDANWVQTGIDETSALIDVEARVIKTEGTLWEKVLTSSALKIVLKVVAVIVAAAAAILSVLQLMSDLNTNQPFTKTVLDGLIAAADAVAAVCVVVDVIITSVVANVLGAVLAILGAIIAIIEAFVLKPENPLETFMTQVAIPFVNGLPSQTPPPGESSSTTVIEVVFA</sequence>
<evidence type="ECO:0000313" key="2">
    <source>
        <dbReference type="EMBL" id="MBW4464904.1"/>
    </source>
</evidence>
<feature type="transmembrane region" description="Helical" evidence="1">
    <location>
        <begin position="825"/>
        <end position="845"/>
    </location>
</feature>
<dbReference type="AlphaFoldDB" id="A0A951PA38"/>
<comment type="caution">
    <text evidence="2">The sequence shown here is derived from an EMBL/GenBank/DDBJ whole genome shotgun (WGS) entry which is preliminary data.</text>
</comment>
<keyword evidence="1" id="KW-0472">Membrane</keyword>
<proteinExistence type="predicted"/>
<feature type="transmembrane region" description="Helical" evidence="1">
    <location>
        <begin position="761"/>
        <end position="783"/>
    </location>
</feature>
<reference evidence="2" key="2">
    <citation type="journal article" date="2022" name="Microbiol. Resour. Announc.">
        <title>Metagenome Sequencing to Explore Phylogenomics of Terrestrial Cyanobacteria.</title>
        <authorList>
            <person name="Ward R.D."/>
            <person name="Stajich J.E."/>
            <person name="Johansen J.R."/>
            <person name="Huntemann M."/>
            <person name="Clum A."/>
            <person name="Foster B."/>
            <person name="Foster B."/>
            <person name="Roux S."/>
            <person name="Palaniappan K."/>
            <person name="Varghese N."/>
            <person name="Mukherjee S."/>
            <person name="Reddy T.B.K."/>
            <person name="Daum C."/>
            <person name="Copeland A."/>
            <person name="Chen I.A."/>
            <person name="Ivanova N.N."/>
            <person name="Kyrpides N.C."/>
            <person name="Shapiro N."/>
            <person name="Eloe-Fadrosh E.A."/>
            <person name="Pietrasiak N."/>
        </authorList>
    </citation>
    <scope>NUCLEOTIDE SEQUENCE</scope>
    <source>
        <strain evidence="2">GSE-TBD4-15B</strain>
    </source>
</reference>
<dbReference type="Proteomes" id="UP000707356">
    <property type="component" value="Unassembled WGS sequence"/>
</dbReference>
<organism evidence="2 3">
    <name type="scientific">Pegethrix bostrychoides GSE-TBD4-15B</name>
    <dbReference type="NCBI Taxonomy" id="2839662"/>
    <lineage>
        <taxon>Bacteria</taxon>
        <taxon>Bacillati</taxon>
        <taxon>Cyanobacteriota</taxon>
        <taxon>Cyanophyceae</taxon>
        <taxon>Oculatellales</taxon>
        <taxon>Oculatellaceae</taxon>
        <taxon>Pegethrix</taxon>
    </lineage>
</organism>
<gene>
    <name evidence="2" type="ORF">KME07_05625</name>
</gene>
<evidence type="ECO:0000256" key="1">
    <source>
        <dbReference type="SAM" id="Phobius"/>
    </source>
</evidence>
<accession>A0A951PA38</accession>
<reference evidence="2" key="1">
    <citation type="submission" date="2021-05" db="EMBL/GenBank/DDBJ databases">
        <authorList>
            <person name="Pietrasiak N."/>
            <person name="Ward R."/>
            <person name="Stajich J.E."/>
            <person name="Kurbessoian T."/>
        </authorList>
    </citation>
    <scope>NUCLEOTIDE SEQUENCE</scope>
    <source>
        <strain evidence="2">GSE-TBD4-15B</strain>
    </source>
</reference>